<evidence type="ECO:0000313" key="2">
    <source>
        <dbReference type="Proteomes" id="UP001213972"/>
    </source>
</evidence>
<proteinExistence type="predicted"/>
<protein>
    <submittedName>
        <fullName evidence="1">Uncharacterized protein</fullName>
    </submittedName>
</protein>
<evidence type="ECO:0000313" key="1">
    <source>
        <dbReference type="EMBL" id="WEK12988.1"/>
    </source>
</evidence>
<gene>
    <name evidence="1" type="ORF">P0Y48_11015</name>
</gene>
<reference evidence="1" key="1">
    <citation type="submission" date="2023-03" db="EMBL/GenBank/DDBJ databases">
        <title>Andean soil-derived lignocellulolytic bacterial consortium as a source of novel taxa and putative plastic-active enzymes.</title>
        <authorList>
            <person name="Diaz-Garcia L."/>
            <person name="Chuvochina M."/>
            <person name="Feuerriegel G."/>
            <person name="Bunk B."/>
            <person name="Sproer C."/>
            <person name="Streit W.R."/>
            <person name="Rodriguez L.M."/>
            <person name="Overmann J."/>
            <person name="Jimenez D.J."/>
        </authorList>
    </citation>
    <scope>NUCLEOTIDE SEQUENCE</scope>
    <source>
        <strain evidence="1">MAG 4610</strain>
    </source>
</reference>
<dbReference type="AlphaFoldDB" id="A0AAJ5W176"/>
<name>A0AAJ5W176_9MICO</name>
<dbReference type="EMBL" id="CP119321">
    <property type="protein sequence ID" value="WEK12988.1"/>
    <property type="molecule type" value="Genomic_DNA"/>
</dbReference>
<organism evidence="1 2">
    <name type="scientific">Candidatus Microbacterium phytovorans</name>
    <dbReference type="NCBI Taxonomy" id="3121374"/>
    <lineage>
        <taxon>Bacteria</taxon>
        <taxon>Bacillati</taxon>
        <taxon>Actinomycetota</taxon>
        <taxon>Actinomycetes</taxon>
        <taxon>Micrococcales</taxon>
        <taxon>Microbacteriaceae</taxon>
        <taxon>Microbacterium</taxon>
    </lineage>
</organism>
<dbReference type="Proteomes" id="UP001213972">
    <property type="component" value="Chromosome"/>
</dbReference>
<sequence length="306" mass="31619">MSARLSGLPEEWAALDWQPTGIGAGLLSWQGASHESWRATTDAGETVIAKAPRAHAAASAAAIAREAASRAGVGPAVRAIDVASGVTVEAALDERWRVATGLRVQQTPGAVAAVGAARRTFRESGAELPPRDLGAEAQAMLDAFAAVEAPLPLALRPVADALPSVRLAVAGGPPAAPAWLSSELSDLQLGPDGAVLLTGGTTAGLADPLADVGSILTELSPTVLPADEAFALLWGSDHPGAYARARLWGIVVDLWVLLRAMQAHALEPESEVGYLGYLMFRTWHAEHPVATGEIEALIAQAGKGWR</sequence>
<accession>A0AAJ5W176</accession>